<evidence type="ECO:0000256" key="5">
    <source>
        <dbReference type="ARBA" id="ARBA00023002"/>
    </source>
</evidence>
<protein>
    <submittedName>
        <fullName evidence="12">Isotrichodermin C-15 hydroxylase</fullName>
    </submittedName>
</protein>
<keyword evidence="11" id="KW-0812">Transmembrane</keyword>
<evidence type="ECO:0000256" key="10">
    <source>
        <dbReference type="SAM" id="MobiDB-lite"/>
    </source>
</evidence>
<dbReference type="PROSITE" id="PS00086">
    <property type="entry name" value="CYTOCHROME_P450"/>
    <property type="match status" value="1"/>
</dbReference>
<dbReference type="Pfam" id="PF00067">
    <property type="entry name" value="p450"/>
    <property type="match status" value="1"/>
</dbReference>
<evidence type="ECO:0000313" key="12">
    <source>
        <dbReference type="EMBL" id="KAK6223831.1"/>
    </source>
</evidence>
<accession>A0AAV9TMD5</accession>
<dbReference type="InterPro" id="IPR036396">
    <property type="entry name" value="Cyt_P450_sf"/>
</dbReference>
<name>A0AAV9TMD5_9PEZI</name>
<keyword evidence="13" id="KW-1185">Reference proteome</keyword>
<dbReference type="InterPro" id="IPR050121">
    <property type="entry name" value="Cytochrome_P450_monoxygenase"/>
</dbReference>
<dbReference type="AlphaFoldDB" id="A0AAV9TMD5"/>
<dbReference type="GO" id="GO:0020037">
    <property type="term" value="F:heme binding"/>
    <property type="evidence" value="ECO:0007669"/>
    <property type="project" value="InterPro"/>
</dbReference>
<dbReference type="Gene3D" id="1.10.630.10">
    <property type="entry name" value="Cytochrome P450"/>
    <property type="match status" value="1"/>
</dbReference>
<gene>
    <name evidence="12" type="ORF">QIS74_03775</name>
</gene>
<evidence type="ECO:0000256" key="9">
    <source>
        <dbReference type="RuleBase" id="RU000461"/>
    </source>
</evidence>
<dbReference type="GO" id="GO:0016705">
    <property type="term" value="F:oxidoreductase activity, acting on paired donors, with incorporation or reduction of molecular oxygen"/>
    <property type="evidence" value="ECO:0007669"/>
    <property type="project" value="InterPro"/>
</dbReference>
<keyword evidence="11" id="KW-1133">Transmembrane helix</keyword>
<dbReference type="GO" id="GO:0005506">
    <property type="term" value="F:iron ion binding"/>
    <property type="evidence" value="ECO:0007669"/>
    <property type="project" value="InterPro"/>
</dbReference>
<dbReference type="CDD" id="cd11058">
    <property type="entry name" value="CYP60B-like"/>
    <property type="match status" value="1"/>
</dbReference>
<evidence type="ECO:0000313" key="13">
    <source>
        <dbReference type="Proteomes" id="UP001327957"/>
    </source>
</evidence>
<feature type="compositionally biased region" description="Basic and acidic residues" evidence="10">
    <location>
        <begin position="1"/>
        <end position="37"/>
    </location>
</feature>
<evidence type="ECO:0000256" key="6">
    <source>
        <dbReference type="ARBA" id="ARBA00023004"/>
    </source>
</evidence>
<evidence type="ECO:0000256" key="4">
    <source>
        <dbReference type="ARBA" id="ARBA00022723"/>
    </source>
</evidence>
<dbReference type="PRINTS" id="PR00463">
    <property type="entry name" value="EP450I"/>
</dbReference>
<keyword evidence="7 9" id="KW-0503">Monooxygenase</keyword>
<dbReference type="PANTHER" id="PTHR24305:SF230">
    <property type="entry name" value="P450, PUTATIVE (EUROFUNG)-RELATED"/>
    <property type="match status" value="1"/>
</dbReference>
<feature type="binding site" description="axial binding residue" evidence="8">
    <location>
        <position position="541"/>
    </location>
    <ligand>
        <name>heme</name>
        <dbReference type="ChEBI" id="CHEBI:30413"/>
    </ligand>
    <ligandPart>
        <name>Fe</name>
        <dbReference type="ChEBI" id="CHEBI:18248"/>
    </ligandPart>
</feature>
<comment type="cofactor">
    <cofactor evidence="1 8">
        <name>heme</name>
        <dbReference type="ChEBI" id="CHEBI:30413"/>
    </cofactor>
</comment>
<keyword evidence="4 8" id="KW-0479">Metal-binding</keyword>
<feature type="transmembrane region" description="Helical" evidence="11">
    <location>
        <begin position="87"/>
        <end position="108"/>
    </location>
</feature>
<reference evidence="12 13" key="1">
    <citation type="submission" date="2023-04" db="EMBL/GenBank/DDBJ databases">
        <title>Colletotrichum tabacum stain YC1 causing leaf anthracnose on Nicotiana tabacum(L.) cv.</title>
        <authorList>
            <person name="Ji Z."/>
            <person name="Wang M."/>
            <person name="Zhang J."/>
            <person name="Wang N."/>
            <person name="Zhou Z."/>
        </authorList>
    </citation>
    <scope>NUCLEOTIDE SEQUENCE [LARGE SCALE GENOMIC DNA]</scope>
    <source>
        <strain evidence="12 13">YC1</strain>
    </source>
</reference>
<dbReference type="InterPro" id="IPR001128">
    <property type="entry name" value="Cyt_P450"/>
</dbReference>
<keyword evidence="11" id="KW-0472">Membrane</keyword>
<dbReference type="InterPro" id="IPR002401">
    <property type="entry name" value="Cyt_P450_E_grp-I"/>
</dbReference>
<keyword evidence="5 9" id="KW-0560">Oxidoreductase</keyword>
<dbReference type="Proteomes" id="UP001327957">
    <property type="component" value="Unassembled WGS sequence"/>
</dbReference>
<feature type="region of interest" description="Disordered" evidence="10">
    <location>
        <begin position="1"/>
        <end position="61"/>
    </location>
</feature>
<evidence type="ECO:0000256" key="8">
    <source>
        <dbReference type="PIRSR" id="PIRSR602401-1"/>
    </source>
</evidence>
<dbReference type="SUPFAM" id="SSF48264">
    <property type="entry name" value="Cytochrome P450"/>
    <property type="match status" value="1"/>
</dbReference>
<dbReference type="PRINTS" id="PR00385">
    <property type="entry name" value="P450"/>
</dbReference>
<dbReference type="InterPro" id="IPR017972">
    <property type="entry name" value="Cyt_P450_CS"/>
</dbReference>
<evidence type="ECO:0000256" key="11">
    <source>
        <dbReference type="SAM" id="Phobius"/>
    </source>
</evidence>
<keyword evidence="3 8" id="KW-0349">Heme</keyword>
<organism evidence="12 13">
    <name type="scientific">Colletotrichum tabaci</name>
    <dbReference type="NCBI Taxonomy" id="1209068"/>
    <lineage>
        <taxon>Eukaryota</taxon>
        <taxon>Fungi</taxon>
        <taxon>Dikarya</taxon>
        <taxon>Ascomycota</taxon>
        <taxon>Pezizomycotina</taxon>
        <taxon>Sordariomycetes</taxon>
        <taxon>Hypocreomycetidae</taxon>
        <taxon>Glomerellales</taxon>
        <taxon>Glomerellaceae</taxon>
        <taxon>Colletotrichum</taxon>
        <taxon>Colletotrichum destructivum species complex</taxon>
    </lineage>
</organism>
<evidence type="ECO:0000256" key="1">
    <source>
        <dbReference type="ARBA" id="ARBA00001971"/>
    </source>
</evidence>
<dbReference type="EMBL" id="JASAOK010000015">
    <property type="protein sequence ID" value="KAK6223831.1"/>
    <property type="molecule type" value="Genomic_DNA"/>
</dbReference>
<evidence type="ECO:0000256" key="3">
    <source>
        <dbReference type="ARBA" id="ARBA00022617"/>
    </source>
</evidence>
<comment type="similarity">
    <text evidence="2 9">Belongs to the cytochrome P450 family.</text>
</comment>
<sequence>MKFVRDSGIDRVTDDDGYRDARESDKETMTNHLKETSPRGQKYASGSHTVSVPGFPPQHRAQGFDHSAMASNLADMAALLPSNPWKAFAVVVGMVVVWHLTTAVYNIFLHPLRRFPGPVLQRASSIPWALQHSRGIQAFRTRELHDEYGPVVRIGPDHLSFVDPRAWRDIYGNSTPAGPDGRLSDMPKAEWFARTVRAVPANILNAEGDEHQRYRRGLARGFSDASMREQEALLLRYIDKLVARFHEACRGGGAGGDVNSDGKDESKGKGGGEGEAVVNIEAWYNWASFDIAGDLIFGQSFGCLANAAYHPWIAFIFKMARYNAPMVGLKYVGLGLVVEGLFKLGGMVALSTLRDSISRMLESRLALGYERRDLFEGLVSKQKEWNLSFEQLAGNAAVLVLAGSETTSTTLSGATYLLLKHPDVLKKVTQEVRSSFKDGSEVNINSVGKLSYMSAVISETLRMYPAVLSGSVRVVPPQGGRIASHQVSPGTMVEVQQWAANHVLENWHDPFVFRPERFLDENKGRDKVDALQAFSVGPRNCIGRNLAHVELRLILARILLDFDLEFAEPPQEDWIGKQKAYGIWGRIPLEVRLKPAAA</sequence>
<dbReference type="PANTHER" id="PTHR24305">
    <property type="entry name" value="CYTOCHROME P450"/>
    <property type="match status" value="1"/>
</dbReference>
<proteinExistence type="inferred from homology"/>
<evidence type="ECO:0000256" key="7">
    <source>
        <dbReference type="ARBA" id="ARBA00023033"/>
    </source>
</evidence>
<keyword evidence="6 8" id="KW-0408">Iron</keyword>
<evidence type="ECO:0000256" key="2">
    <source>
        <dbReference type="ARBA" id="ARBA00010617"/>
    </source>
</evidence>
<comment type="caution">
    <text evidence="12">The sequence shown here is derived from an EMBL/GenBank/DDBJ whole genome shotgun (WGS) entry which is preliminary data.</text>
</comment>
<dbReference type="GO" id="GO:0004497">
    <property type="term" value="F:monooxygenase activity"/>
    <property type="evidence" value="ECO:0007669"/>
    <property type="project" value="UniProtKB-KW"/>
</dbReference>